<comment type="caution">
    <text evidence="2">The sequence shown here is derived from an EMBL/GenBank/DDBJ whole genome shotgun (WGS) entry which is preliminary data.</text>
</comment>
<protein>
    <recommendedName>
        <fullName evidence="4">Gliding motility-associated-like protein</fullName>
    </recommendedName>
</protein>
<evidence type="ECO:0000313" key="3">
    <source>
        <dbReference type="Proteomes" id="UP000295260"/>
    </source>
</evidence>
<keyword evidence="3" id="KW-1185">Reference proteome</keyword>
<evidence type="ECO:0000313" key="2">
    <source>
        <dbReference type="EMBL" id="TDP61228.1"/>
    </source>
</evidence>
<proteinExistence type="predicted"/>
<accession>A0A4R6QER3</accession>
<dbReference type="EMBL" id="SNXR01000011">
    <property type="protein sequence ID" value="TDP61228.1"/>
    <property type="molecule type" value="Genomic_DNA"/>
</dbReference>
<feature type="signal peptide" evidence="1">
    <location>
        <begin position="1"/>
        <end position="19"/>
    </location>
</feature>
<feature type="chain" id="PRO_5020266518" description="Gliding motility-associated-like protein" evidence="1">
    <location>
        <begin position="20"/>
        <end position="1660"/>
    </location>
</feature>
<dbReference type="Gene3D" id="2.60.120.260">
    <property type="entry name" value="Galactose-binding domain-like"/>
    <property type="match status" value="1"/>
</dbReference>
<keyword evidence="1" id="KW-0732">Signal</keyword>
<evidence type="ECO:0000256" key="1">
    <source>
        <dbReference type="SAM" id="SignalP"/>
    </source>
</evidence>
<feature type="non-terminal residue" evidence="2">
    <location>
        <position position="1660"/>
    </location>
</feature>
<organism evidence="2 3">
    <name type="scientific">Flavobacterium dankookense</name>
    <dbReference type="NCBI Taxonomy" id="706186"/>
    <lineage>
        <taxon>Bacteria</taxon>
        <taxon>Pseudomonadati</taxon>
        <taxon>Bacteroidota</taxon>
        <taxon>Flavobacteriia</taxon>
        <taxon>Flavobacteriales</taxon>
        <taxon>Flavobacteriaceae</taxon>
        <taxon>Flavobacterium</taxon>
    </lineage>
</organism>
<reference evidence="2 3" key="1">
    <citation type="submission" date="2019-03" db="EMBL/GenBank/DDBJ databases">
        <title>Genomic Encyclopedia of Archaeal and Bacterial Type Strains, Phase II (KMG-II): from individual species to whole genera.</title>
        <authorList>
            <person name="Goeker M."/>
        </authorList>
    </citation>
    <scope>NUCLEOTIDE SEQUENCE [LARGE SCALE GENOMIC DNA]</scope>
    <source>
        <strain evidence="2 3">DSM 25687</strain>
    </source>
</reference>
<name>A0A4R6QER3_9FLAO</name>
<dbReference type="Proteomes" id="UP000295260">
    <property type="component" value="Unassembled WGS sequence"/>
</dbReference>
<evidence type="ECO:0008006" key="4">
    <source>
        <dbReference type="Google" id="ProtNLM"/>
    </source>
</evidence>
<gene>
    <name evidence="2" type="ORF">BC748_0844</name>
</gene>
<sequence>MKSKLLLLILLFSCFYSNAQNLLTNSSFETGGSGIGFVTNGAGYSQLPTASFGTTVPGNFAVTNYPKTLNTTDFNFVGDHTTGAGRMLIIDGNTTAGNPPFWRAGNTGAGVTGLTIGTTYYFSYWIRSVSDLVVDTATQADIDVQLVSGGSGFTQLLGSNLAPLPADGWRQVVFSFIATATTVQIELSNSNTNAVGNDFAVDDFLLTDDLMIAYEVVNADCITANDGEIAIFGFGGTVPYVDYSISGPVTQNNATGLFTNIPPGVYTISITDSALPTANTVSFANVVVGPNLTTTPNSPLCLGSSITLNVSGSSTGYTWTASPTDATLTAPNSNNPTVSPAVTTTYTVTSTVGACAPMSKSFTVTINPLPVASFPIDFTICPNNTASITLTGTPGSTVTITNDIGNTYIANIGAGGTGNFITPPLDLTRVYTIVSVRNFFTQCQRDYLGTGDIITITVVPNGCATVETQPAPGTKPLDTYLCTTDECRTLEAEISPIPSTTSYTVSSIPYCPQSPFNDPSYFQFPLDRDDTYSGLFDLPFDFCFYGTNFNKVQIGDNGVISFVTSQIYTPFTDQNANSYAHTATPLSNNNFPGGGYDDAPFRNMILGVYQDTNAAVIPPAGSGFGRTVNFNIIGQAPCRKLIVNFNLGLFGGANCGYSAGEQKSQIVLYEVSNIIEVYVASRVVGACTHEQGRATIGIKGGGANPPSLAAPGRDSSAWTATEEAWRFTPTGPDVPVTIKWFDGPDEIGTGPTITVCPDETTTYTLNAEYTICGVPQTATSDVTLSVNPDLTAEPVDLEECDGIFDLNENIATILGTLDPDNYLITFHTTFEDAEILDNAISDPAAFVSSGQSIFMAIEPIDPATSATYGCIVVKQFELILDDCTPQPDPVPDLELCESSFGSGTASFDFTPQTLIAYGANNPLNYTITYHLSQTAADAGTGDISPINNFSGTNGQEIFIRMEDNATPTFFGTTSFFLIVNPIPTATISGAILICSGETATVTFTGTPNTRVTYNVDAGANQTIDIGTTGIATVTTPALTADSTYTIVSIENLTTTCGQTLTGSILIDVIDLPTATISGTITVCEGSPNQLITFTGANGVAPYTFTYLDTNGVSQTTAPSIGNSVSIPVSAANDGVFTYTLTSVSSSTTPVCSQVQTGTSTVTVNELPTATITGGDSVCLNSPQPQIIITGSGGTSPYTITYSINSVVQPTIVSSGNTVVINAPTNAEGTFDYELINIEESSFANCSQPQTASTTVIVNDAPIINTPTAYEVCDENTDGLSCLFDLTTKINQITGGDPNVVVEFFETSTSGVVLPTNYCTIDSNSQVLFVRAYFAGTPACFSTTTLQLIVHPRPFANPTITDYALCDYTNPGDGEEVFTLNSKTAEIINGQVGLTVGYYLTQQDAEDQINPLPNLYTNTTIGAPQTIWINIRNVATGCNSVSSFNIVVNPLPVAVTPLPIFECSIGTSTTQAEFDLTVNENVTTAGATGVTVTYYLSLSDAQTPTNAIPSPTTFLGNDGQTIYIRVEYTATGCYSTTTQLLRVTEGPTANVPQPLNYCDPNNDGFGVFDLDSTITAITGGQAGVTVTFHETQDDANIGANAKSSPYSNIVINQQTIYVRVFYTTTGCSNFVELELIVNPTPEATVPEDLHLCDYTGAVGYE</sequence>